<protein>
    <recommendedName>
        <fullName evidence="4 7">Alanine racemase</fullName>
        <ecNumber evidence="4 7">5.1.1.1</ecNumber>
    </recommendedName>
</protein>
<comment type="caution">
    <text evidence="11">The sequence shown here is derived from an EMBL/GenBank/DDBJ whole genome shotgun (WGS) entry which is preliminary data.</text>
</comment>
<organism evidence="11 12">
    <name type="scientific">Candidatus Thiopontia autotrophica</name>
    <dbReference type="NCBI Taxonomy" id="2841688"/>
    <lineage>
        <taxon>Bacteria</taxon>
        <taxon>Pseudomonadati</taxon>
        <taxon>Pseudomonadota</taxon>
        <taxon>Gammaproteobacteria</taxon>
        <taxon>Candidatus Thiopontia</taxon>
    </lineage>
</organism>
<accession>A0A8J6PB52</accession>
<dbReference type="HAMAP" id="MF_01201">
    <property type="entry name" value="Ala_racemase"/>
    <property type="match status" value="1"/>
</dbReference>
<dbReference type="InterPro" id="IPR020622">
    <property type="entry name" value="Ala_racemase_pyridoxalP-BS"/>
</dbReference>
<proteinExistence type="inferred from homology"/>
<dbReference type="EMBL" id="JACNFK010000028">
    <property type="protein sequence ID" value="MBC8519846.1"/>
    <property type="molecule type" value="Genomic_DNA"/>
</dbReference>
<dbReference type="PROSITE" id="PS00395">
    <property type="entry name" value="ALANINE_RACEMASE"/>
    <property type="match status" value="1"/>
</dbReference>
<dbReference type="InterPro" id="IPR029066">
    <property type="entry name" value="PLP-binding_barrel"/>
</dbReference>
<comment type="similarity">
    <text evidence="3 7">Belongs to the alanine racemase family.</text>
</comment>
<name>A0A8J6PB52_9GAMM</name>
<dbReference type="InterPro" id="IPR001608">
    <property type="entry name" value="Ala_racemase_N"/>
</dbReference>
<evidence type="ECO:0000256" key="8">
    <source>
        <dbReference type="PIRSR" id="PIRSR600821-50"/>
    </source>
</evidence>
<evidence type="ECO:0000256" key="9">
    <source>
        <dbReference type="PIRSR" id="PIRSR600821-52"/>
    </source>
</evidence>
<dbReference type="PRINTS" id="PR00992">
    <property type="entry name" value="ALARACEMASE"/>
</dbReference>
<dbReference type="InterPro" id="IPR009006">
    <property type="entry name" value="Ala_racemase/Decarboxylase_C"/>
</dbReference>
<feature type="active site" description="Proton acceptor; specific for L-alanine" evidence="7">
    <location>
        <position position="255"/>
    </location>
</feature>
<dbReference type="InterPro" id="IPR011079">
    <property type="entry name" value="Ala_racemase_C"/>
</dbReference>
<dbReference type="UniPathway" id="UPA00042">
    <property type="reaction ID" value="UER00497"/>
</dbReference>
<dbReference type="GO" id="GO:0005829">
    <property type="term" value="C:cytosol"/>
    <property type="evidence" value="ECO:0007669"/>
    <property type="project" value="TreeGrafter"/>
</dbReference>
<dbReference type="AlphaFoldDB" id="A0A8J6PB52"/>
<dbReference type="FunFam" id="3.20.20.10:FF:000002">
    <property type="entry name" value="Alanine racemase"/>
    <property type="match status" value="1"/>
</dbReference>
<comment type="cofactor">
    <cofactor evidence="2 7 8">
        <name>pyridoxal 5'-phosphate</name>
        <dbReference type="ChEBI" id="CHEBI:597326"/>
    </cofactor>
</comment>
<sequence length="358" mass="39502">MSRQVTATINLEALRHNLQQARDRVSDQTQVVAVIKANGYGHGLLTVAHALYQADMFAVGCLDEAVQLRSAGVQKPILLLEGFEGEEELHAASQLDLQTVVHSKEQWSLLKSTHLKRSLVVWLKVDSGMHRLGFYPQRVDQLLPLMEESSCVDQLVLISHFANADKPDHKMNQQQQELFETSGQQLDIRRSMANSAALLSDNSTHYDFVRPGIMLYGGSPFSQQSADSIGLKPVMTLKAPLIAVKKLQRGDCVGYGSTWCAPEDMSIGVVAIGYGHGYPRSLPTGTPVLIRDQRVPLVGRVSMDMITVDLTEVPDAMVGDRAILWGDGLPIEEIADKADTISYELLCQLTSRVRREEG</sequence>
<feature type="active site" description="Proton acceptor; specific for D-alanine" evidence="7">
    <location>
        <position position="36"/>
    </location>
</feature>
<feature type="binding site" evidence="7 9">
    <location>
        <position position="131"/>
    </location>
    <ligand>
        <name>substrate</name>
    </ligand>
</feature>
<evidence type="ECO:0000256" key="6">
    <source>
        <dbReference type="ARBA" id="ARBA00023235"/>
    </source>
</evidence>
<feature type="domain" description="Alanine racemase C-terminal" evidence="10">
    <location>
        <begin position="234"/>
        <end position="358"/>
    </location>
</feature>
<evidence type="ECO:0000256" key="4">
    <source>
        <dbReference type="ARBA" id="ARBA00013089"/>
    </source>
</evidence>
<comment type="pathway">
    <text evidence="7">Amino-acid biosynthesis; D-alanine biosynthesis; D-alanine from L-alanine: step 1/1.</text>
</comment>
<dbReference type="Gene3D" id="3.20.20.10">
    <property type="entry name" value="Alanine racemase"/>
    <property type="match status" value="1"/>
</dbReference>
<dbReference type="SUPFAM" id="SSF51419">
    <property type="entry name" value="PLP-binding barrel"/>
    <property type="match status" value="1"/>
</dbReference>
<evidence type="ECO:0000259" key="10">
    <source>
        <dbReference type="SMART" id="SM01005"/>
    </source>
</evidence>
<feature type="binding site" evidence="7 9">
    <location>
        <position position="303"/>
    </location>
    <ligand>
        <name>substrate</name>
    </ligand>
</feature>
<feature type="modified residue" description="N6-(pyridoxal phosphate)lysine" evidence="7 8">
    <location>
        <position position="36"/>
    </location>
</feature>
<reference evidence="11 12" key="1">
    <citation type="submission" date="2020-08" db="EMBL/GenBank/DDBJ databases">
        <title>Bridging the membrane lipid divide: bacteria of the FCB group superphylum have the potential to synthesize archaeal ether lipids.</title>
        <authorList>
            <person name="Villanueva L."/>
            <person name="Von Meijenfeldt F.A.B."/>
            <person name="Westbye A.B."/>
            <person name="Yadav S."/>
            <person name="Hopmans E.C."/>
            <person name="Dutilh B.E."/>
            <person name="Sinninghe Damste J.S."/>
        </authorList>
    </citation>
    <scope>NUCLEOTIDE SEQUENCE [LARGE SCALE GENOMIC DNA]</scope>
    <source>
        <strain evidence="11">NIOZ-UU100</strain>
    </source>
</reference>
<dbReference type="GO" id="GO:0030170">
    <property type="term" value="F:pyridoxal phosphate binding"/>
    <property type="evidence" value="ECO:0007669"/>
    <property type="project" value="UniProtKB-UniRule"/>
</dbReference>
<gene>
    <name evidence="11" type="primary">alr</name>
    <name evidence="11" type="ORF">H8D24_05515</name>
</gene>
<dbReference type="CDD" id="cd06827">
    <property type="entry name" value="PLPDE_III_AR_proteobact"/>
    <property type="match status" value="1"/>
</dbReference>
<dbReference type="PANTHER" id="PTHR30511:SF0">
    <property type="entry name" value="ALANINE RACEMASE, CATABOLIC-RELATED"/>
    <property type="match status" value="1"/>
</dbReference>
<evidence type="ECO:0000256" key="5">
    <source>
        <dbReference type="ARBA" id="ARBA00022898"/>
    </source>
</evidence>
<comment type="catalytic activity">
    <reaction evidence="1 7">
        <text>L-alanine = D-alanine</text>
        <dbReference type="Rhea" id="RHEA:20249"/>
        <dbReference type="ChEBI" id="CHEBI:57416"/>
        <dbReference type="ChEBI" id="CHEBI:57972"/>
        <dbReference type="EC" id="5.1.1.1"/>
    </reaction>
</comment>
<dbReference type="PANTHER" id="PTHR30511">
    <property type="entry name" value="ALANINE RACEMASE"/>
    <property type="match status" value="1"/>
</dbReference>
<dbReference type="FunFam" id="2.40.37.10:FF:000002">
    <property type="entry name" value="Alanine racemase"/>
    <property type="match status" value="1"/>
</dbReference>
<dbReference type="Gene3D" id="2.40.37.10">
    <property type="entry name" value="Lyase, Ornithine Decarboxylase, Chain A, domain 1"/>
    <property type="match status" value="1"/>
</dbReference>
<comment type="function">
    <text evidence="7">Catalyzes the interconversion of L-alanine and D-alanine. May also act on other amino acids.</text>
</comment>
<evidence type="ECO:0000313" key="11">
    <source>
        <dbReference type="EMBL" id="MBC8519846.1"/>
    </source>
</evidence>
<dbReference type="Proteomes" id="UP000654401">
    <property type="component" value="Unassembled WGS sequence"/>
</dbReference>
<dbReference type="SMART" id="SM01005">
    <property type="entry name" value="Ala_racemase_C"/>
    <property type="match status" value="1"/>
</dbReference>
<evidence type="ECO:0000256" key="7">
    <source>
        <dbReference type="HAMAP-Rule" id="MF_01201"/>
    </source>
</evidence>
<dbReference type="NCBIfam" id="TIGR00492">
    <property type="entry name" value="alr"/>
    <property type="match status" value="1"/>
</dbReference>
<dbReference type="SUPFAM" id="SSF50621">
    <property type="entry name" value="Alanine racemase C-terminal domain-like"/>
    <property type="match status" value="1"/>
</dbReference>
<evidence type="ECO:0000256" key="3">
    <source>
        <dbReference type="ARBA" id="ARBA00007880"/>
    </source>
</evidence>
<evidence type="ECO:0000313" key="12">
    <source>
        <dbReference type="Proteomes" id="UP000654401"/>
    </source>
</evidence>
<dbReference type="Pfam" id="PF01168">
    <property type="entry name" value="Ala_racemase_N"/>
    <property type="match status" value="1"/>
</dbReference>
<dbReference type="EC" id="5.1.1.1" evidence="4 7"/>
<keyword evidence="5 7" id="KW-0663">Pyridoxal phosphate</keyword>
<dbReference type="Pfam" id="PF00842">
    <property type="entry name" value="Ala_racemase_C"/>
    <property type="match status" value="1"/>
</dbReference>
<keyword evidence="6 7" id="KW-0413">Isomerase</keyword>
<dbReference type="GO" id="GO:0008784">
    <property type="term" value="F:alanine racemase activity"/>
    <property type="evidence" value="ECO:0007669"/>
    <property type="project" value="UniProtKB-UniRule"/>
</dbReference>
<dbReference type="InterPro" id="IPR000821">
    <property type="entry name" value="Ala_racemase"/>
</dbReference>
<evidence type="ECO:0000256" key="2">
    <source>
        <dbReference type="ARBA" id="ARBA00001933"/>
    </source>
</evidence>
<dbReference type="GO" id="GO:0030632">
    <property type="term" value="P:D-alanine biosynthetic process"/>
    <property type="evidence" value="ECO:0007669"/>
    <property type="project" value="UniProtKB-UniRule"/>
</dbReference>
<evidence type="ECO:0000256" key="1">
    <source>
        <dbReference type="ARBA" id="ARBA00000316"/>
    </source>
</evidence>